<evidence type="ECO:0000259" key="7">
    <source>
        <dbReference type="Pfam" id="PF20684"/>
    </source>
</evidence>
<comment type="subcellular location">
    <subcellularLocation>
        <location evidence="1">Membrane</location>
        <topology evidence="1">Multi-pass membrane protein</topology>
    </subcellularLocation>
</comment>
<keyword evidence="4 6" id="KW-0472">Membrane</keyword>
<dbReference type="InterPro" id="IPR011990">
    <property type="entry name" value="TPR-like_helical_dom_sf"/>
</dbReference>
<evidence type="ECO:0000256" key="3">
    <source>
        <dbReference type="ARBA" id="ARBA00022989"/>
    </source>
</evidence>
<feature type="transmembrane region" description="Helical" evidence="6">
    <location>
        <begin position="20"/>
        <end position="43"/>
    </location>
</feature>
<dbReference type="AlphaFoldDB" id="A0AAN6P5M7"/>
<protein>
    <recommendedName>
        <fullName evidence="7">Rhodopsin domain-containing protein</fullName>
    </recommendedName>
</protein>
<reference evidence="9" key="1">
    <citation type="journal article" date="2023" name="Mol. Phylogenet. Evol.">
        <title>Genome-scale phylogeny and comparative genomics of the fungal order Sordariales.</title>
        <authorList>
            <person name="Hensen N."/>
            <person name="Bonometti L."/>
            <person name="Westerberg I."/>
            <person name="Brannstrom I.O."/>
            <person name="Guillou S."/>
            <person name="Cros-Aarteil S."/>
            <person name="Calhoun S."/>
            <person name="Haridas S."/>
            <person name="Kuo A."/>
            <person name="Mondo S."/>
            <person name="Pangilinan J."/>
            <person name="Riley R."/>
            <person name="LaButti K."/>
            <person name="Andreopoulos B."/>
            <person name="Lipzen A."/>
            <person name="Chen C."/>
            <person name="Yan M."/>
            <person name="Daum C."/>
            <person name="Ng V."/>
            <person name="Clum A."/>
            <person name="Steindorff A."/>
            <person name="Ohm R.A."/>
            <person name="Martin F."/>
            <person name="Silar P."/>
            <person name="Natvig D.O."/>
            <person name="Lalanne C."/>
            <person name="Gautier V."/>
            <person name="Ament-Velasquez S.L."/>
            <person name="Kruys A."/>
            <person name="Hutchinson M.I."/>
            <person name="Powell A.J."/>
            <person name="Barry K."/>
            <person name="Miller A.N."/>
            <person name="Grigoriev I.V."/>
            <person name="Debuchy R."/>
            <person name="Gladieux P."/>
            <person name="Hiltunen Thoren M."/>
            <person name="Johannesson H."/>
        </authorList>
    </citation>
    <scope>NUCLEOTIDE SEQUENCE [LARGE SCALE GENOMIC DNA]</scope>
    <source>
        <strain evidence="9">CBS 284.82</strain>
    </source>
</reference>
<dbReference type="InterPro" id="IPR049326">
    <property type="entry name" value="Rhodopsin_dom_fungi"/>
</dbReference>
<keyword evidence="9" id="KW-1185">Reference proteome</keyword>
<dbReference type="PANTHER" id="PTHR33048:SF143">
    <property type="entry name" value="EXTRACELLULAR MEMBRANE PROTEIN CFEM DOMAIN-CONTAINING PROTEIN-RELATED"/>
    <property type="match status" value="1"/>
</dbReference>
<evidence type="ECO:0000313" key="9">
    <source>
        <dbReference type="Proteomes" id="UP001303115"/>
    </source>
</evidence>
<dbReference type="GO" id="GO:0016020">
    <property type="term" value="C:membrane"/>
    <property type="evidence" value="ECO:0007669"/>
    <property type="project" value="UniProtKB-SubCell"/>
</dbReference>
<dbReference type="PANTHER" id="PTHR33048">
    <property type="entry name" value="PTH11-LIKE INTEGRAL MEMBRANE PROTEIN (AFU_ORTHOLOGUE AFUA_5G11245)"/>
    <property type="match status" value="1"/>
</dbReference>
<feature type="transmembrane region" description="Helical" evidence="6">
    <location>
        <begin position="178"/>
        <end position="199"/>
    </location>
</feature>
<evidence type="ECO:0000256" key="4">
    <source>
        <dbReference type="ARBA" id="ARBA00023136"/>
    </source>
</evidence>
<dbReference type="Pfam" id="PF20684">
    <property type="entry name" value="Fung_rhodopsin"/>
    <property type="match status" value="1"/>
</dbReference>
<feature type="domain" description="Rhodopsin" evidence="7">
    <location>
        <begin position="1"/>
        <end position="200"/>
    </location>
</feature>
<evidence type="ECO:0000256" key="2">
    <source>
        <dbReference type="ARBA" id="ARBA00022692"/>
    </source>
</evidence>
<feature type="transmembrane region" description="Helical" evidence="6">
    <location>
        <begin position="138"/>
        <end position="158"/>
    </location>
</feature>
<comment type="similarity">
    <text evidence="5">Belongs to the SAT4 family.</text>
</comment>
<feature type="non-terminal residue" evidence="8">
    <location>
        <position position="1"/>
    </location>
</feature>
<organism evidence="8 9">
    <name type="scientific">Parachaetomium inaequale</name>
    <dbReference type="NCBI Taxonomy" id="2588326"/>
    <lineage>
        <taxon>Eukaryota</taxon>
        <taxon>Fungi</taxon>
        <taxon>Dikarya</taxon>
        <taxon>Ascomycota</taxon>
        <taxon>Pezizomycotina</taxon>
        <taxon>Sordariomycetes</taxon>
        <taxon>Sordariomycetidae</taxon>
        <taxon>Sordariales</taxon>
        <taxon>Chaetomiaceae</taxon>
        <taxon>Parachaetomium</taxon>
    </lineage>
</organism>
<dbReference type="Pfam" id="PF13374">
    <property type="entry name" value="TPR_10"/>
    <property type="match status" value="1"/>
</dbReference>
<accession>A0AAN6P5M7</accession>
<name>A0AAN6P5M7_9PEZI</name>
<feature type="transmembrane region" description="Helical" evidence="6">
    <location>
        <begin position="55"/>
        <end position="73"/>
    </location>
</feature>
<sequence>GLGRDISTLESGEITKFLKLYYVATVLYPLGLYLSKVAFLYLYLRVFSSPTFRQVTYGTIIFVFFAAVSSTAVNTFQCQPVSYAWTKWDGKHEGHCLNMNAQAWANAAISISLDIWIIGLPLQQVVGLSWDWRKKLQAMVMFSIGLFITVVSIVRLKYLVFYQEMVNPTWELVPLTNWSLIELDIGVICACMPALRILITRVVPDLRRRETSRERDGFGGRHPWLKLANRRIQHSLQRSGGAVCVRGPAEPASNPESTTCRKKVLGEEHPDTMRIMGNLATTCRNQGRWEEAEELEGQMMETNSRVVGEEHPDTLRGARYPF</sequence>
<evidence type="ECO:0000256" key="5">
    <source>
        <dbReference type="ARBA" id="ARBA00038359"/>
    </source>
</evidence>
<dbReference type="SUPFAM" id="SSF48452">
    <property type="entry name" value="TPR-like"/>
    <property type="match status" value="1"/>
</dbReference>
<dbReference type="EMBL" id="MU854635">
    <property type="protein sequence ID" value="KAK4032206.1"/>
    <property type="molecule type" value="Genomic_DNA"/>
</dbReference>
<dbReference type="Gene3D" id="1.25.40.10">
    <property type="entry name" value="Tetratricopeptide repeat domain"/>
    <property type="match status" value="1"/>
</dbReference>
<evidence type="ECO:0000256" key="1">
    <source>
        <dbReference type="ARBA" id="ARBA00004141"/>
    </source>
</evidence>
<evidence type="ECO:0000313" key="8">
    <source>
        <dbReference type="EMBL" id="KAK4032206.1"/>
    </source>
</evidence>
<keyword evidence="2 6" id="KW-0812">Transmembrane</keyword>
<keyword evidence="3 6" id="KW-1133">Transmembrane helix</keyword>
<dbReference type="Proteomes" id="UP001303115">
    <property type="component" value="Unassembled WGS sequence"/>
</dbReference>
<proteinExistence type="inferred from homology"/>
<gene>
    <name evidence="8" type="ORF">C8A01DRAFT_20694</name>
</gene>
<dbReference type="InterPro" id="IPR052337">
    <property type="entry name" value="SAT4-like"/>
</dbReference>
<comment type="caution">
    <text evidence="8">The sequence shown here is derived from an EMBL/GenBank/DDBJ whole genome shotgun (WGS) entry which is preliminary data.</text>
</comment>
<evidence type="ECO:0000256" key="6">
    <source>
        <dbReference type="SAM" id="Phobius"/>
    </source>
</evidence>